<gene>
    <name evidence="1" type="ORF">S01H1_80093</name>
</gene>
<protein>
    <submittedName>
        <fullName evidence="1">Uncharacterized protein</fullName>
    </submittedName>
</protein>
<feature type="non-terminal residue" evidence="1">
    <location>
        <position position="1"/>
    </location>
</feature>
<name>X0XPN6_9ZZZZ</name>
<sequence length="47" mass="5101">LYLLGGAEDMGIILGELPYPEKPMHNTAGFVSMHEAKLGDTHGKFTI</sequence>
<reference evidence="1" key="1">
    <citation type="journal article" date="2014" name="Front. Microbiol.">
        <title>High frequency of phylogenetically diverse reductive dehalogenase-homologous genes in deep subseafloor sedimentary metagenomes.</title>
        <authorList>
            <person name="Kawai M."/>
            <person name="Futagami T."/>
            <person name="Toyoda A."/>
            <person name="Takaki Y."/>
            <person name="Nishi S."/>
            <person name="Hori S."/>
            <person name="Arai W."/>
            <person name="Tsubouchi T."/>
            <person name="Morono Y."/>
            <person name="Uchiyama I."/>
            <person name="Ito T."/>
            <person name="Fujiyama A."/>
            <person name="Inagaki F."/>
            <person name="Takami H."/>
        </authorList>
    </citation>
    <scope>NUCLEOTIDE SEQUENCE</scope>
    <source>
        <strain evidence="1">Expedition CK06-06</strain>
    </source>
</reference>
<comment type="caution">
    <text evidence="1">The sequence shown here is derived from an EMBL/GenBank/DDBJ whole genome shotgun (WGS) entry which is preliminary data.</text>
</comment>
<accession>X0XPN6</accession>
<organism evidence="1">
    <name type="scientific">marine sediment metagenome</name>
    <dbReference type="NCBI Taxonomy" id="412755"/>
    <lineage>
        <taxon>unclassified sequences</taxon>
        <taxon>metagenomes</taxon>
        <taxon>ecological metagenomes</taxon>
    </lineage>
</organism>
<dbReference type="EMBL" id="BARS01054053">
    <property type="protein sequence ID" value="GAG45129.1"/>
    <property type="molecule type" value="Genomic_DNA"/>
</dbReference>
<evidence type="ECO:0000313" key="1">
    <source>
        <dbReference type="EMBL" id="GAG45129.1"/>
    </source>
</evidence>
<proteinExistence type="predicted"/>
<dbReference type="AlphaFoldDB" id="X0XPN6"/>